<dbReference type="Gene3D" id="3.40.50.720">
    <property type="entry name" value="NAD(P)-binding Rossmann-like Domain"/>
    <property type="match status" value="1"/>
</dbReference>
<dbReference type="InterPro" id="IPR036291">
    <property type="entry name" value="NAD(P)-bd_dom_sf"/>
</dbReference>
<dbReference type="InterPro" id="IPR003462">
    <property type="entry name" value="ODC_Mu_crystall"/>
</dbReference>
<dbReference type="Gene3D" id="3.30.1780.10">
    <property type="entry name" value="ornithine cyclodeaminase, domain 1"/>
    <property type="match status" value="1"/>
</dbReference>
<proteinExistence type="predicted"/>
<reference evidence="1 2" key="1">
    <citation type="submission" date="2023-05" db="EMBL/GenBank/DDBJ databases">
        <title>[ruminococcus] sp. nov., isolated from a pig farm feces dump.</title>
        <authorList>
            <person name="Chang Y.-H."/>
        </authorList>
    </citation>
    <scope>NUCLEOTIDE SEQUENCE [LARGE SCALE GENOMIC DNA]</scope>
    <source>
        <strain evidence="1 2">YH-rum2234</strain>
    </source>
</reference>
<dbReference type="Pfam" id="PF02423">
    <property type="entry name" value="OCD_Mu_crystall"/>
    <property type="match status" value="1"/>
</dbReference>
<dbReference type="InterPro" id="IPR023401">
    <property type="entry name" value="ODC_N"/>
</dbReference>
<comment type="caution">
    <text evidence="1">The sequence shown here is derived from an EMBL/GenBank/DDBJ whole genome shotgun (WGS) entry which is preliminary data.</text>
</comment>
<dbReference type="PIRSF" id="PIRSF001439">
    <property type="entry name" value="CryM"/>
    <property type="match status" value="1"/>
</dbReference>
<accession>A0AAP4F0Z0</accession>
<keyword evidence="2" id="KW-1185">Reference proteome</keyword>
<dbReference type="PANTHER" id="PTHR13812:SF19">
    <property type="entry name" value="KETIMINE REDUCTASE MU-CRYSTALLIN"/>
    <property type="match status" value="1"/>
</dbReference>
<sequence>MDIGREVLYLSQADVKAVGLTMKDYIDTMEEAHRDKGNGDIVMPPKITVQPNPDLFMLGMGCAVNRTKAAGIKWLSGCATNRDKGLPRFTGFVIINDMETGAPVCIMDATYVTAMRTAAVSGLALRYLANQDSETVGVYGCGMEGRTNLEAALCECPGIRKVYAWAPRAVTVDAYVKEMSERFPEVSIEACRDPEKVMREADIFLGSSPVTHGDEFKLVKADWLKPGLTAVPVNAESHFYDEAVEQFDKIYIDDTTMYDLCRSIGHYRTLRETPPELSALVTGRAPGRERKEERIITFTEGIGLNDVACGEKIFRLAMEKKIGTMLPL</sequence>
<dbReference type="Proteomes" id="UP001300383">
    <property type="component" value="Unassembled WGS sequence"/>
</dbReference>
<gene>
    <name evidence="1" type="ORF">QJ036_09800</name>
</gene>
<dbReference type="EMBL" id="JASGBQ010000018">
    <property type="protein sequence ID" value="MDI9242758.1"/>
    <property type="molecule type" value="Genomic_DNA"/>
</dbReference>
<dbReference type="RefSeq" id="WP_283231201.1">
    <property type="nucleotide sequence ID" value="NZ_JASGBQ010000018.1"/>
</dbReference>
<name>A0AAP4F0Z0_9FIRM</name>
<dbReference type="PANTHER" id="PTHR13812">
    <property type="entry name" value="KETIMINE REDUCTASE MU-CRYSTALLIN"/>
    <property type="match status" value="1"/>
</dbReference>
<dbReference type="AlphaFoldDB" id="A0AAP4F0Z0"/>
<dbReference type="SUPFAM" id="SSF51735">
    <property type="entry name" value="NAD(P)-binding Rossmann-fold domains"/>
    <property type="match status" value="1"/>
</dbReference>
<protein>
    <submittedName>
        <fullName evidence="1">Ornithine cyclodeaminase family protein</fullName>
    </submittedName>
</protein>
<organism evidence="1 2">
    <name type="scientific">Fusibacillus kribbianus</name>
    <dbReference type="NCBI Taxonomy" id="3044208"/>
    <lineage>
        <taxon>Bacteria</taxon>
        <taxon>Bacillati</taxon>
        <taxon>Bacillota</taxon>
        <taxon>Clostridia</taxon>
        <taxon>Lachnospirales</taxon>
        <taxon>Lachnospiraceae</taxon>
        <taxon>Fusibacillus</taxon>
    </lineage>
</organism>
<evidence type="ECO:0000313" key="1">
    <source>
        <dbReference type="EMBL" id="MDI9242758.1"/>
    </source>
</evidence>
<dbReference type="GO" id="GO:0005737">
    <property type="term" value="C:cytoplasm"/>
    <property type="evidence" value="ECO:0007669"/>
    <property type="project" value="TreeGrafter"/>
</dbReference>
<evidence type="ECO:0000313" key="2">
    <source>
        <dbReference type="Proteomes" id="UP001300383"/>
    </source>
</evidence>